<keyword evidence="2" id="KW-1185">Reference proteome</keyword>
<reference evidence="1 2" key="1">
    <citation type="journal article" date="2018" name="Environ. Microbiol.">
        <title>Novel energy conservation strategies and behaviour of Pelotomaculum schinkii driving syntrophic propionate catabolism.</title>
        <authorList>
            <person name="Hidalgo-Ahumada C.A.P."/>
            <person name="Nobu M.K."/>
            <person name="Narihiro T."/>
            <person name="Tamaki H."/>
            <person name="Liu W.T."/>
            <person name="Kamagata Y."/>
            <person name="Stams A.J.M."/>
            <person name="Imachi H."/>
            <person name="Sousa D.Z."/>
        </authorList>
    </citation>
    <scope>NUCLEOTIDE SEQUENCE [LARGE SCALE GENOMIC DNA]</scope>
    <source>
        <strain evidence="1 2">HH</strain>
    </source>
</reference>
<sequence>MDKLICQGLSPREQAVLDCIPAGHKNAISRRWLTRIACLDDRLIREIIYRLVVERGLPIGSSTGPEGGGYFLIEDLEDLEVAIRHLKPRARAIFRRARALENIARTKFGCQLKLVASE</sequence>
<comment type="caution">
    <text evidence="1">The sequence shown here is derived from an EMBL/GenBank/DDBJ whole genome shotgun (WGS) entry which is preliminary data.</text>
</comment>
<proteinExistence type="predicted"/>
<gene>
    <name evidence="1" type="ORF">Psch_02689</name>
</gene>
<name>A0A4Y7R9L2_9FIRM</name>
<dbReference type="Proteomes" id="UP000298324">
    <property type="component" value="Unassembled WGS sequence"/>
</dbReference>
<dbReference type="RefSeq" id="WP_190258414.1">
    <property type="nucleotide sequence ID" value="NZ_QFGA01000002.1"/>
</dbReference>
<organism evidence="1 2">
    <name type="scientific">Pelotomaculum schinkii</name>
    <dbReference type="NCBI Taxonomy" id="78350"/>
    <lineage>
        <taxon>Bacteria</taxon>
        <taxon>Bacillati</taxon>
        <taxon>Bacillota</taxon>
        <taxon>Clostridia</taxon>
        <taxon>Eubacteriales</taxon>
        <taxon>Desulfotomaculaceae</taxon>
        <taxon>Pelotomaculum</taxon>
    </lineage>
</organism>
<dbReference type="EMBL" id="QFGA01000002">
    <property type="protein sequence ID" value="TEB05648.1"/>
    <property type="molecule type" value="Genomic_DNA"/>
</dbReference>
<dbReference type="AlphaFoldDB" id="A0A4Y7R9L2"/>
<accession>A0A4Y7R9L2</accession>
<evidence type="ECO:0000313" key="1">
    <source>
        <dbReference type="EMBL" id="TEB05648.1"/>
    </source>
</evidence>
<protein>
    <submittedName>
        <fullName evidence="1">Uncharacterized protein</fullName>
    </submittedName>
</protein>
<evidence type="ECO:0000313" key="2">
    <source>
        <dbReference type="Proteomes" id="UP000298324"/>
    </source>
</evidence>